<gene>
    <name evidence="1" type="ORF">B5E88_12120</name>
</gene>
<dbReference type="EMBL" id="NFLC01000052">
    <property type="protein sequence ID" value="OUQ07485.1"/>
    <property type="molecule type" value="Genomic_DNA"/>
</dbReference>
<comment type="caution">
    <text evidence="1">The sequence shown here is derived from an EMBL/GenBank/DDBJ whole genome shotgun (WGS) entry which is preliminary data.</text>
</comment>
<evidence type="ECO:0000313" key="1">
    <source>
        <dbReference type="EMBL" id="OUQ07485.1"/>
    </source>
</evidence>
<evidence type="ECO:0000313" key="2">
    <source>
        <dbReference type="Proteomes" id="UP000196074"/>
    </source>
</evidence>
<dbReference type="AlphaFoldDB" id="A0A1Y4QQB9"/>
<proteinExistence type="predicted"/>
<name>A0A1Y4QQB9_9ENTE</name>
<organism evidence="1 2">
    <name type="scientific">Enterococcus cecorum</name>
    <dbReference type="NCBI Taxonomy" id="44008"/>
    <lineage>
        <taxon>Bacteria</taxon>
        <taxon>Bacillati</taxon>
        <taxon>Bacillota</taxon>
        <taxon>Bacilli</taxon>
        <taxon>Lactobacillales</taxon>
        <taxon>Enterococcaceae</taxon>
        <taxon>Enterococcus</taxon>
    </lineage>
</organism>
<dbReference type="RefSeq" id="WP_047338951.1">
    <property type="nucleotide sequence ID" value="NZ_JAXOGZ010000008.1"/>
</dbReference>
<dbReference type="Proteomes" id="UP000196074">
    <property type="component" value="Unassembled WGS sequence"/>
</dbReference>
<reference evidence="2" key="1">
    <citation type="submission" date="2017-04" db="EMBL/GenBank/DDBJ databases">
        <title>Function of individual gut microbiota members based on whole genome sequencing of pure cultures obtained from chicken caecum.</title>
        <authorList>
            <person name="Medvecky M."/>
            <person name="Cejkova D."/>
            <person name="Polansky O."/>
            <person name="Karasova D."/>
            <person name="Kubasova T."/>
            <person name="Cizek A."/>
            <person name="Rychlik I."/>
        </authorList>
    </citation>
    <scope>NUCLEOTIDE SEQUENCE [LARGE SCALE GENOMIC DNA]</scope>
    <source>
        <strain evidence="2">An144</strain>
    </source>
</reference>
<protein>
    <submittedName>
        <fullName evidence="1">Uncharacterized protein</fullName>
    </submittedName>
</protein>
<accession>A0A1Y4QQB9</accession>
<sequence length="78" mass="9165">MILTDELILRYVVMDKWGKYLAGVEIEPIFMNEINQALLFHSHEEAELYIKEMKEKDVNFSKDAKICLVELAVSFIEK</sequence>